<proteinExistence type="predicted"/>
<dbReference type="NCBIfam" id="TIGR00696">
    <property type="entry name" value="wecG_tagA_cpsF"/>
    <property type="match status" value="1"/>
</dbReference>
<evidence type="ECO:0000313" key="3">
    <source>
        <dbReference type="EMBL" id="MBA4612600.1"/>
    </source>
</evidence>
<reference evidence="3 4" key="2">
    <citation type="submission" date="2020-08" db="EMBL/GenBank/DDBJ databases">
        <title>Stappia taiwanensis sp. nov., isolated from a coastal thermal spring.</title>
        <authorList>
            <person name="Kampfer P."/>
        </authorList>
    </citation>
    <scope>NUCLEOTIDE SEQUENCE [LARGE SCALE GENOMIC DNA]</scope>
    <source>
        <strain evidence="3 4">DSM 23284</strain>
    </source>
</reference>
<dbReference type="CDD" id="cd06533">
    <property type="entry name" value="Glyco_transf_WecG_TagA"/>
    <property type="match status" value="1"/>
</dbReference>
<organism evidence="3 4">
    <name type="scientific">Stappia taiwanensis</name>
    <dbReference type="NCBI Taxonomy" id="992267"/>
    <lineage>
        <taxon>Bacteria</taxon>
        <taxon>Pseudomonadati</taxon>
        <taxon>Pseudomonadota</taxon>
        <taxon>Alphaproteobacteria</taxon>
        <taxon>Hyphomicrobiales</taxon>
        <taxon>Stappiaceae</taxon>
        <taxon>Stappia</taxon>
    </lineage>
</organism>
<evidence type="ECO:0000313" key="4">
    <source>
        <dbReference type="Proteomes" id="UP000559404"/>
    </source>
</evidence>
<dbReference type="GO" id="GO:0016758">
    <property type="term" value="F:hexosyltransferase activity"/>
    <property type="evidence" value="ECO:0007669"/>
    <property type="project" value="TreeGrafter"/>
</dbReference>
<dbReference type="Pfam" id="PF03808">
    <property type="entry name" value="Glyco_tran_WecG"/>
    <property type="match status" value="1"/>
</dbReference>
<evidence type="ECO:0000256" key="2">
    <source>
        <dbReference type="ARBA" id="ARBA00022679"/>
    </source>
</evidence>
<protein>
    <submittedName>
        <fullName evidence="3">WecB/TagA/CpsF family glycosyltransferase</fullName>
    </submittedName>
</protein>
<name>A0A838Y0V9_9HYPH</name>
<sequence length="250" mass="27170">MTTSSHARIGPVAISRQTRSEAIAMLLDCMAARTKINVAFANAHGLLLAMDDPEFAETLTRCHVLNDGIGARIGARVLTGEGFAENLNGTDFVPALLNAAPAGTRVYLLGARPDVVARAADAFALSHPHVTICGWRDGYFQDGDRADIVAAINAAKADILLVALGNPKQELLMNALRAELDPPVVLGVGALFDFTAGEVIRAPKLMRQAGLEWVFRLLHEPKRLYKRYTSGVVRFLWKILLLRFSKRQAS</sequence>
<dbReference type="PANTHER" id="PTHR34136:SF1">
    <property type="entry name" value="UDP-N-ACETYL-D-MANNOSAMINURONIC ACID TRANSFERASE"/>
    <property type="match status" value="1"/>
</dbReference>
<gene>
    <name evidence="3" type="ORF">H1W37_13115</name>
</gene>
<reference evidence="3 4" key="1">
    <citation type="submission" date="2020-07" db="EMBL/GenBank/DDBJ databases">
        <authorList>
            <person name="Li M."/>
        </authorList>
    </citation>
    <scope>NUCLEOTIDE SEQUENCE [LARGE SCALE GENOMIC DNA]</scope>
    <source>
        <strain evidence="3 4">DSM 23284</strain>
    </source>
</reference>
<accession>A0A838Y0V9</accession>
<keyword evidence="1" id="KW-0328">Glycosyltransferase</keyword>
<dbReference type="InterPro" id="IPR004629">
    <property type="entry name" value="WecG_TagA_CpsF"/>
</dbReference>
<dbReference type="PANTHER" id="PTHR34136">
    <property type="match status" value="1"/>
</dbReference>
<comment type="caution">
    <text evidence="3">The sequence shown here is derived from an EMBL/GenBank/DDBJ whole genome shotgun (WGS) entry which is preliminary data.</text>
</comment>
<dbReference type="Proteomes" id="UP000559404">
    <property type="component" value="Unassembled WGS sequence"/>
</dbReference>
<dbReference type="EMBL" id="JACEON010000012">
    <property type="protein sequence ID" value="MBA4612600.1"/>
    <property type="molecule type" value="Genomic_DNA"/>
</dbReference>
<evidence type="ECO:0000256" key="1">
    <source>
        <dbReference type="ARBA" id="ARBA00022676"/>
    </source>
</evidence>
<dbReference type="AlphaFoldDB" id="A0A838Y0V9"/>
<keyword evidence="4" id="KW-1185">Reference proteome</keyword>
<keyword evidence="2 3" id="KW-0808">Transferase</keyword>